<gene>
    <name evidence="3" type="ORF">O6B32_02405</name>
</gene>
<feature type="domain" description="Transposase IS110-like N-terminal" evidence="1">
    <location>
        <begin position="10"/>
        <end position="150"/>
    </location>
</feature>
<evidence type="ECO:0000259" key="2">
    <source>
        <dbReference type="Pfam" id="PF02371"/>
    </source>
</evidence>
<dbReference type="PANTHER" id="PTHR33055">
    <property type="entry name" value="TRANSPOSASE FOR INSERTION SEQUENCE ELEMENT IS1111A"/>
    <property type="match status" value="1"/>
</dbReference>
<dbReference type="Pfam" id="PF02371">
    <property type="entry name" value="Transposase_20"/>
    <property type="match status" value="1"/>
</dbReference>
<evidence type="ECO:0000313" key="3">
    <source>
        <dbReference type="EMBL" id="MCZ6159335.1"/>
    </source>
</evidence>
<protein>
    <submittedName>
        <fullName evidence="3">Transposase</fullName>
    </submittedName>
</protein>
<dbReference type="GO" id="GO:0004803">
    <property type="term" value="F:transposase activity"/>
    <property type="evidence" value="ECO:0007669"/>
    <property type="project" value="InterPro"/>
</dbReference>
<dbReference type="GO" id="GO:0006313">
    <property type="term" value="P:DNA transposition"/>
    <property type="evidence" value="ECO:0007669"/>
    <property type="project" value="InterPro"/>
</dbReference>
<proteinExistence type="predicted"/>
<feature type="domain" description="Transposase IS116/IS110/IS902 C-terminal" evidence="2">
    <location>
        <begin position="198"/>
        <end position="283"/>
    </location>
</feature>
<dbReference type="InterPro" id="IPR002525">
    <property type="entry name" value="Transp_IS110-like_N"/>
</dbReference>
<dbReference type="PANTHER" id="PTHR33055:SF3">
    <property type="entry name" value="PUTATIVE TRANSPOSASE FOR IS117-RELATED"/>
    <property type="match status" value="1"/>
</dbReference>
<sequence length="318" mass="37024">MKLDSIKYFVGVDISKDTLDICFLTIDETKKDFYKIKNNHTNIKALFDSFKFNEIAVCYEATNNYHIELAKYLTNQKISYSEINAYKSSLFLKHLTHIKTDITDSYGLAYYCKHFGNTFIQSKFNSKYKLIQSYNSTYSIVVKMQTQLKNFEKSQISANDETLKQIIVNLKNIIKQTLKRLEDIAYELLKDEIPVTDEIISSNKGIGKSLALSLFPILHYNKNRSSKEIISYLGLSPRIYESGISVKKSQKINKIGNSNIRRILYLSALSCIRHNEVFKQRYERLLTNNKSKKVAIVAVMCAIIRYLKSRYFKDDIYK</sequence>
<dbReference type="GO" id="GO:0003677">
    <property type="term" value="F:DNA binding"/>
    <property type="evidence" value="ECO:0007669"/>
    <property type="project" value="InterPro"/>
</dbReference>
<comment type="caution">
    <text evidence="3">The sequence shown here is derived from an EMBL/GenBank/DDBJ whole genome shotgun (WGS) entry which is preliminary data.</text>
</comment>
<dbReference type="Pfam" id="PF01548">
    <property type="entry name" value="DEDD_Tnp_IS110"/>
    <property type="match status" value="1"/>
</dbReference>
<reference evidence="3" key="1">
    <citation type="submission" date="2022-12" db="EMBL/GenBank/DDBJ databases">
        <title>Species Delineation and Comparative Genomics within the Campylobacter ureolyticus Complex.</title>
        <authorList>
            <person name="Maki J."/>
            <person name="Howard M."/>
            <person name="Connelly S."/>
            <person name="Hardy D.J."/>
            <person name="Cameron A."/>
        </authorList>
    </citation>
    <scope>NUCLEOTIDE SEQUENCE</scope>
    <source>
        <strain evidence="3">URMC_787</strain>
    </source>
</reference>
<dbReference type="RefSeq" id="WP_269484392.1">
    <property type="nucleotide sequence ID" value="NZ_JAPXGH010000009.1"/>
</dbReference>
<evidence type="ECO:0000313" key="4">
    <source>
        <dbReference type="Proteomes" id="UP001075225"/>
    </source>
</evidence>
<accession>A0A9Q4KKV4</accession>
<name>A0A9Q4KKV4_9BACT</name>
<dbReference type="EMBL" id="JAPXGO010000001">
    <property type="protein sequence ID" value="MCZ6159335.1"/>
    <property type="molecule type" value="Genomic_DNA"/>
</dbReference>
<evidence type="ECO:0000259" key="1">
    <source>
        <dbReference type="Pfam" id="PF01548"/>
    </source>
</evidence>
<organism evidence="3 4">
    <name type="scientific">Campylobacter ureolyticus</name>
    <dbReference type="NCBI Taxonomy" id="827"/>
    <lineage>
        <taxon>Bacteria</taxon>
        <taxon>Pseudomonadati</taxon>
        <taxon>Campylobacterota</taxon>
        <taxon>Epsilonproteobacteria</taxon>
        <taxon>Campylobacterales</taxon>
        <taxon>Campylobacteraceae</taxon>
        <taxon>Campylobacter</taxon>
    </lineage>
</organism>
<dbReference type="InterPro" id="IPR003346">
    <property type="entry name" value="Transposase_20"/>
</dbReference>
<dbReference type="Proteomes" id="UP001075225">
    <property type="component" value="Unassembled WGS sequence"/>
</dbReference>
<dbReference type="AlphaFoldDB" id="A0A9Q4KKV4"/>
<dbReference type="InterPro" id="IPR047650">
    <property type="entry name" value="Transpos_IS110"/>
</dbReference>